<dbReference type="PANTHER" id="PTHR24220">
    <property type="entry name" value="IMPORT ATP-BINDING PROTEIN"/>
    <property type="match status" value="1"/>
</dbReference>
<dbReference type="Gene3D" id="3.40.50.300">
    <property type="entry name" value="P-loop containing nucleotide triphosphate hydrolases"/>
    <property type="match status" value="1"/>
</dbReference>
<evidence type="ECO:0000256" key="2">
    <source>
        <dbReference type="ARBA" id="ARBA00022741"/>
    </source>
</evidence>
<keyword evidence="2" id="KW-0547">Nucleotide-binding</keyword>
<dbReference type="GO" id="GO:0016887">
    <property type="term" value="F:ATP hydrolysis activity"/>
    <property type="evidence" value="ECO:0007669"/>
    <property type="project" value="InterPro"/>
</dbReference>
<dbReference type="InterPro" id="IPR017911">
    <property type="entry name" value="MacB-like_ATP-bd"/>
</dbReference>
<dbReference type="RefSeq" id="WP_020196532.1">
    <property type="nucleotide sequence ID" value="NZ_BAOH01000058.1"/>
</dbReference>
<dbReference type="InterPro" id="IPR003593">
    <property type="entry name" value="AAA+_ATPase"/>
</dbReference>
<dbReference type="InterPro" id="IPR015854">
    <property type="entry name" value="ABC_transpr_LolD-like"/>
</dbReference>
<dbReference type="EMBL" id="JPRD01000041">
    <property type="protein sequence ID" value="KIF51243.1"/>
    <property type="molecule type" value="Genomic_DNA"/>
</dbReference>
<dbReference type="PATRIC" id="fig|1229493.5.peg.3564"/>
<evidence type="ECO:0000256" key="1">
    <source>
        <dbReference type="ARBA" id="ARBA00022448"/>
    </source>
</evidence>
<dbReference type="PANTHER" id="PTHR24220:SF611">
    <property type="entry name" value="ATP-BINDING COMPONENT OF ABC TRANSPORTER-RELATED"/>
    <property type="match status" value="1"/>
</dbReference>
<proteinExistence type="predicted"/>
<evidence type="ECO:0000313" key="6">
    <source>
        <dbReference type="Proteomes" id="UP000031586"/>
    </source>
</evidence>
<accession>A0A0C1VN22</accession>
<comment type="caution">
    <text evidence="5">The sequence shown here is derived from an EMBL/GenBank/DDBJ whole genome shotgun (WGS) entry which is preliminary data.</text>
</comment>
<dbReference type="GO" id="GO:0005886">
    <property type="term" value="C:plasma membrane"/>
    <property type="evidence" value="ECO:0007669"/>
    <property type="project" value="TreeGrafter"/>
</dbReference>
<name>A0A0C1VN22_9VIBR</name>
<evidence type="ECO:0000256" key="3">
    <source>
        <dbReference type="ARBA" id="ARBA00022840"/>
    </source>
</evidence>
<organism evidence="5 6">
    <name type="scientific">Vibrio owensii CAIM 1854 = LMG 25443</name>
    <dbReference type="NCBI Taxonomy" id="1229493"/>
    <lineage>
        <taxon>Bacteria</taxon>
        <taxon>Pseudomonadati</taxon>
        <taxon>Pseudomonadota</taxon>
        <taxon>Gammaproteobacteria</taxon>
        <taxon>Vibrionales</taxon>
        <taxon>Vibrionaceae</taxon>
        <taxon>Vibrio</taxon>
    </lineage>
</organism>
<dbReference type="GO" id="GO:0022857">
    <property type="term" value="F:transmembrane transporter activity"/>
    <property type="evidence" value="ECO:0007669"/>
    <property type="project" value="TreeGrafter"/>
</dbReference>
<sequence>MTETTSNVVELANAQFVWPGSENATINIPHLHIAQGEHVFIKGPSGCGKSTLLALLTGINTLTSGSLSVLDTDLASLRASQRDKFRADHIGYIFQQFNLLPYLNVIENVLIPCQFSKIRRDRVAPNASTATLEEQATSLLERLHLPKALHNKPVSELSIGQQQRVAAARALIGQPELVIADEPTSALDHDNRKAFIELLMEQANLANATLVFVSHDPTLESLFHRTLNLPEINQAQTLGAAS</sequence>
<feature type="domain" description="ABC transporter" evidence="4">
    <location>
        <begin position="9"/>
        <end position="235"/>
    </location>
</feature>
<protein>
    <submittedName>
        <fullName evidence="5">Methionine ABC transporter ATP-binding protein</fullName>
    </submittedName>
</protein>
<evidence type="ECO:0000313" key="5">
    <source>
        <dbReference type="EMBL" id="KIF51243.1"/>
    </source>
</evidence>
<evidence type="ECO:0000259" key="4">
    <source>
        <dbReference type="PROSITE" id="PS50893"/>
    </source>
</evidence>
<keyword evidence="3 5" id="KW-0067">ATP-binding</keyword>
<dbReference type="CDD" id="cd03255">
    <property type="entry name" value="ABC_MJ0796_LolCDE_FtsE"/>
    <property type="match status" value="1"/>
</dbReference>
<dbReference type="GO" id="GO:0005524">
    <property type="term" value="F:ATP binding"/>
    <property type="evidence" value="ECO:0007669"/>
    <property type="project" value="UniProtKB-KW"/>
</dbReference>
<dbReference type="SUPFAM" id="SSF52540">
    <property type="entry name" value="P-loop containing nucleoside triphosphate hydrolases"/>
    <property type="match status" value="1"/>
</dbReference>
<dbReference type="PROSITE" id="PS50893">
    <property type="entry name" value="ABC_TRANSPORTER_2"/>
    <property type="match status" value="1"/>
</dbReference>
<dbReference type="FunFam" id="3.40.50.300:FF:001823">
    <property type="entry name" value="ABC transporter ATP-binding protein"/>
    <property type="match status" value="1"/>
</dbReference>
<dbReference type="Pfam" id="PF00005">
    <property type="entry name" value="ABC_tran"/>
    <property type="match status" value="1"/>
</dbReference>
<keyword evidence="1" id="KW-0813">Transport</keyword>
<dbReference type="Proteomes" id="UP000031586">
    <property type="component" value="Unassembled WGS sequence"/>
</dbReference>
<dbReference type="AlphaFoldDB" id="A0A0C1VN22"/>
<gene>
    <name evidence="5" type="ORF">H735_20835</name>
</gene>
<dbReference type="InterPro" id="IPR003439">
    <property type="entry name" value="ABC_transporter-like_ATP-bd"/>
</dbReference>
<dbReference type="SMART" id="SM00382">
    <property type="entry name" value="AAA"/>
    <property type="match status" value="1"/>
</dbReference>
<dbReference type="InterPro" id="IPR027417">
    <property type="entry name" value="P-loop_NTPase"/>
</dbReference>
<reference evidence="5 6" key="1">
    <citation type="submission" date="2014-07" db="EMBL/GenBank/DDBJ databases">
        <title>Unique and conserved regions in Vibrio harveyi and related species in comparison with the shrimp pathogen Vibrio harveyi CAIM 1792.</title>
        <authorList>
            <person name="Espinoza-Valles I."/>
            <person name="Vora G."/>
            <person name="Leekitcharoenphon P."/>
            <person name="Ussery D."/>
            <person name="Hoj L."/>
            <person name="Gomez-Gil B."/>
        </authorList>
    </citation>
    <scope>NUCLEOTIDE SEQUENCE [LARGE SCALE GENOMIC DNA]</scope>
    <source>
        <strain evidence="6">CAIM 1854 / LMG 25443</strain>
    </source>
</reference>